<name>A0A9X4L0T9_9BACL</name>
<evidence type="ECO:0000256" key="3">
    <source>
        <dbReference type="ARBA" id="ARBA00023136"/>
    </source>
</evidence>
<keyword evidence="2 7" id="KW-0732">Signal</keyword>
<evidence type="ECO:0000256" key="5">
    <source>
        <dbReference type="ARBA" id="ARBA00023288"/>
    </source>
</evidence>
<accession>A0A9X4L0T9</accession>
<dbReference type="CDD" id="cd13580">
    <property type="entry name" value="PBP2_AlgQ_like_1"/>
    <property type="match status" value="1"/>
</dbReference>
<gene>
    <name evidence="8" type="ORF">OMP40_20060</name>
</gene>
<comment type="caution">
    <text evidence="8">The sequence shown here is derived from an EMBL/GenBank/DDBJ whole genome shotgun (WGS) entry which is preliminary data.</text>
</comment>
<dbReference type="InterPro" id="IPR006059">
    <property type="entry name" value="SBP"/>
</dbReference>
<evidence type="ECO:0000313" key="8">
    <source>
        <dbReference type="EMBL" id="MDG0811404.1"/>
    </source>
</evidence>
<evidence type="ECO:0000256" key="4">
    <source>
        <dbReference type="ARBA" id="ARBA00023139"/>
    </source>
</evidence>
<evidence type="ECO:0000256" key="7">
    <source>
        <dbReference type="SAM" id="SignalP"/>
    </source>
</evidence>
<dbReference type="Pfam" id="PF13416">
    <property type="entry name" value="SBP_bac_8"/>
    <property type="match status" value="1"/>
</dbReference>
<evidence type="ECO:0000256" key="2">
    <source>
        <dbReference type="ARBA" id="ARBA00022729"/>
    </source>
</evidence>
<dbReference type="Proteomes" id="UP001153404">
    <property type="component" value="Unassembled WGS sequence"/>
</dbReference>
<feature type="region of interest" description="Disordered" evidence="6">
    <location>
        <begin position="34"/>
        <end position="61"/>
    </location>
</feature>
<dbReference type="SUPFAM" id="SSF53850">
    <property type="entry name" value="Periplasmic binding protein-like II"/>
    <property type="match status" value="1"/>
</dbReference>
<organism evidence="8 9">
    <name type="scientific">Cohnella rhizosphaerae</name>
    <dbReference type="NCBI Taxonomy" id="1457232"/>
    <lineage>
        <taxon>Bacteria</taxon>
        <taxon>Bacillati</taxon>
        <taxon>Bacillota</taxon>
        <taxon>Bacilli</taxon>
        <taxon>Bacillales</taxon>
        <taxon>Paenibacillaceae</taxon>
        <taxon>Cohnella</taxon>
    </lineage>
</organism>
<dbReference type="EMBL" id="JAPDIA010000007">
    <property type="protein sequence ID" value="MDG0811404.1"/>
    <property type="molecule type" value="Genomic_DNA"/>
</dbReference>
<evidence type="ECO:0000313" key="9">
    <source>
        <dbReference type="Proteomes" id="UP001153404"/>
    </source>
</evidence>
<dbReference type="InterPro" id="IPR050490">
    <property type="entry name" value="Bact_solute-bd_prot1"/>
</dbReference>
<evidence type="ECO:0000256" key="6">
    <source>
        <dbReference type="SAM" id="MobiDB-lite"/>
    </source>
</evidence>
<sequence length="525" mass="56654">MRKGTKWLTLTAMSALLASSLAACGSGNNGNNGNNASSASADASASGSASSSAPASAAAGGDKPALKRLDVWQDKDYNTYPVAKLLEEKTGYKVQYDMLPQDKWAEKLNLLMASGEAYDIVTSYSDMALYSDYAQQGALVDLTPLIDQYGPNIKASISQQSIDALKVNGKLYAIPTSVTYKIGTSILIRTDWLDKVGMQMPTTTDEFKAVLQAFKDKDPGGHGDQDVSLTGKGDMPMMDNLVGAFGMPNAWNDVDGQLTPRLLDPAFKDYVAFMSELYKGGLLDKQFVVNKDATAKEKFSSGKAGAIVVHWADIPGLSDALAKADPNAKFAYIGALKGPGGEAGFSANAGFDRLTYVPKASKHPEDAIKWIDASLEPETFKEMAIGVEGTHYKVVDGAYEPILPIFTDERNLANNYMAGTDEAKYPQYWQARVRKSPIMFEAFDFLNNKQPDDVKITNMLGLAPFMPNYAKNNQQLETMAGDYTVKLIAGAESIDGLEAFQAKYKAAGGEASVKEVNDWYATGNK</sequence>
<dbReference type="PROSITE" id="PS51257">
    <property type="entry name" value="PROKAR_LIPOPROTEIN"/>
    <property type="match status" value="1"/>
</dbReference>
<dbReference type="RefSeq" id="WP_277534007.1">
    <property type="nucleotide sequence ID" value="NZ_JAPDIA010000007.1"/>
</dbReference>
<protein>
    <submittedName>
        <fullName evidence="8">Extracellular solute-binding protein</fullName>
    </submittedName>
</protein>
<proteinExistence type="predicted"/>
<keyword evidence="1" id="KW-1003">Cell membrane</keyword>
<keyword evidence="9" id="KW-1185">Reference proteome</keyword>
<dbReference type="PANTHER" id="PTHR43649">
    <property type="entry name" value="ARABINOSE-BINDING PROTEIN-RELATED"/>
    <property type="match status" value="1"/>
</dbReference>
<keyword evidence="5" id="KW-0449">Lipoprotein</keyword>
<feature type="chain" id="PRO_5040975665" evidence="7">
    <location>
        <begin position="24"/>
        <end position="525"/>
    </location>
</feature>
<dbReference type="AlphaFoldDB" id="A0A9X4L0T9"/>
<reference evidence="8" key="1">
    <citation type="submission" date="2022-10" db="EMBL/GenBank/DDBJ databases">
        <title>Comparative genomic analysis of Cohnella hashimotonis sp. nov., isolated from the International Space Station.</title>
        <authorList>
            <person name="Simpson A."/>
            <person name="Venkateswaran K."/>
        </authorList>
    </citation>
    <scope>NUCLEOTIDE SEQUENCE</scope>
    <source>
        <strain evidence="8">DSM 28161</strain>
    </source>
</reference>
<dbReference type="PANTHER" id="PTHR43649:SF33">
    <property type="entry name" value="POLYGALACTURONAN_RHAMNOGALACTURONAN-BINDING PROTEIN YTCQ"/>
    <property type="match status" value="1"/>
</dbReference>
<keyword evidence="4" id="KW-0564">Palmitate</keyword>
<keyword evidence="3" id="KW-0472">Membrane</keyword>
<evidence type="ECO:0000256" key="1">
    <source>
        <dbReference type="ARBA" id="ARBA00022475"/>
    </source>
</evidence>
<feature type="signal peptide" evidence="7">
    <location>
        <begin position="1"/>
        <end position="23"/>
    </location>
</feature>
<dbReference type="Gene3D" id="3.40.190.10">
    <property type="entry name" value="Periplasmic binding protein-like II"/>
    <property type="match status" value="2"/>
</dbReference>